<gene>
    <name evidence="1" type="ORF">CROST_016290</name>
</gene>
<dbReference type="STRING" id="84029.CROST_10970"/>
<accession>A0A1S8LD60</accession>
<organism evidence="1 2">
    <name type="scientific">Clostridium felsineum</name>
    <dbReference type="NCBI Taxonomy" id="36839"/>
    <lineage>
        <taxon>Bacteria</taxon>
        <taxon>Bacillati</taxon>
        <taxon>Bacillota</taxon>
        <taxon>Clostridia</taxon>
        <taxon>Eubacteriales</taxon>
        <taxon>Clostridiaceae</taxon>
        <taxon>Clostridium</taxon>
    </lineage>
</organism>
<dbReference type="AlphaFoldDB" id="A0A1S8LD60"/>
<dbReference type="RefSeq" id="WP_176091517.1">
    <property type="nucleotide sequence ID" value="NZ_CP096983.1"/>
</dbReference>
<reference evidence="1 2" key="1">
    <citation type="submission" date="2022-04" db="EMBL/GenBank/DDBJ databases">
        <title>Genome sequence of C. roseum typestrain.</title>
        <authorList>
            <person name="Poehlein A."/>
            <person name="Schoch T."/>
            <person name="Duerre P."/>
            <person name="Daniel R."/>
        </authorList>
    </citation>
    <scope>NUCLEOTIDE SEQUENCE [LARGE SCALE GENOMIC DNA]</scope>
    <source>
        <strain evidence="1 2">DSM 7320</strain>
    </source>
</reference>
<evidence type="ECO:0000313" key="2">
    <source>
        <dbReference type="Proteomes" id="UP000190951"/>
    </source>
</evidence>
<name>A0A1S8LD60_9CLOT</name>
<evidence type="ECO:0000313" key="1">
    <source>
        <dbReference type="EMBL" id="URZ10913.1"/>
    </source>
</evidence>
<dbReference type="Proteomes" id="UP000190951">
    <property type="component" value="Chromosome"/>
</dbReference>
<proteinExistence type="predicted"/>
<dbReference type="KEGG" id="crw:CROST_016290"/>
<protein>
    <submittedName>
        <fullName evidence="1">Uncharacterized protein</fullName>
    </submittedName>
</protein>
<sequence>MCEIYKNLFCYQGCGCCGYCDNKDSCETVCGIYKENKDKFDEMLAKNRR</sequence>
<keyword evidence="2" id="KW-1185">Reference proteome</keyword>
<dbReference type="EMBL" id="CP096983">
    <property type="protein sequence ID" value="URZ10913.1"/>
    <property type="molecule type" value="Genomic_DNA"/>
</dbReference>